<gene>
    <name evidence="1" type="ORF">GCM10009409_26090</name>
</gene>
<comment type="caution">
    <text evidence="1">The sequence shown here is derived from an EMBL/GenBank/DDBJ whole genome shotgun (WGS) entry which is preliminary data.</text>
</comment>
<name>A0ABQ2Q9B3_9GAMM</name>
<reference evidence="2" key="1">
    <citation type="journal article" date="2019" name="Int. J. Syst. Evol. Microbiol.">
        <title>The Global Catalogue of Microorganisms (GCM) 10K type strain sequencing project: providing services to taxonomists for standard genome sequencing and annotation.</title>
        <authorList>
            <consortium name="The Broad Institute Genomics Platform"/>
            <consortium name="The Broad Institute Genome Sequencing Center for Infectious Disease"/>
            <person name="Wu L."/>
            <person name="Ma J."/>
        </authorList>
    </citation>
    <scope>NUCLEOTIDE SEQUENCE [LARGE SCALE GENOMIC DNA]</scope>
    <source>
        <strain evidence="2">JCM 32304</strain>
    </source>
</reference>
<protein>
    <recommendedName>
        <fullName evidence="3">Transposase</fullName>
    </recommendedName>
</protein>
<organism evidence="1 2">
    <name type="scientific">Shewanella saliphila</name>
    <dbReference type="NCBI Taxonomy" id="2282698"/>
    <lineage>
        <taxon>Bacteria</taxon>
        <taxon>Pseudomonadati</taxon>
        <taxon>Pseudomonadota</taxon>
        <taxon>Gammaproteobacteria</taxon>
        <taxon>Alteromonadales</taxon>
        <taxon>Shewanellaceae</taxon>
        <taxon>Shewanella</taxon>
    </lineage>
</organism>
<proteinExistence type="predicted"/>
<evidence type="ECO:0008006" key="3">
    <source>
        <dbReference type="Google" id="ProtNLM"/>
    </source>
</evidence>
<sequence>MNPKIAINNDTLSSFITHYLVVALPKLTGGVKRCAHFKRQDFTKKPAEMWALLLFGP</sequence>
<keyword evidence="2" id="KW-1185">Reference proteome</keyword>
<evidence type="ECO:0000313" key="1">
    <source>
        <dbReference type="EMBL" id="GGP59079.1"/>
    </source>
</evidence>
<accession>A0ABQ2Q9B3</accession>
<dbReference type="Proteomes" id="UP000654367">
    <property type="component" value="Unassembled WGS sequence"/>
</dbReference>
<evidence type="ECO:0000313" key="2">
    <source>
        <dbReference type="Proteomes" id="UP000654367"/>
    </source>
</evidence>
<dbReference type="EMBL" id="BMQV01000028">
    <property type="protein sequence ID" value="GGP59079.1"/>
    <property type="molecule type" value="Genomic_DNA"/>
</dbReference>